<dbReference type="GO" id="GO:0016491">
    <property type="term" value="F:oxidoreductase activity"/>
    <property type="evidence" value="ECO:0007669"/>
    <property type="project" value="UniProtKB-KW"/>
</dbReference>
<dbReference type="InterPro" id="IPR036291">
    <property type="entry name" value="NAD(P)-bd_dom_sf"/>
</dbReference>
<dbReference type="RefSeq" id="WP_094984213.1">
    <property type="nucleotide sequence ID" value="NZ_NHNI01000001.1"/>
</dbReference>
<sequence length="336" mass="37188">MSTTLAQSAKIRWGILSTAKIGRTKVIPALQSSTHNDVIAICSRDAQSARKAANELGIARAYGSYEELLADPDIDAIYNPLPNHLHVDWSIKALQAGKHILCEKPLGLNADDAQRLLDAAKAHPHLNAMEAFMYRFHPRWQAAKALIDSGRIGKLLTLHSHFSYNNRESENIRNHADMGGGALMDIGCYCISLSRWLFNAEPTQVVGQITPYEDYEVDCFVSGILEFDQGSATFTASTKIEPHQYMEAYGEKGSILLPVPFNPISDSATEIHIKHNGENEIIAIDSSDHYREMVDAFARSIINKELVPTPLTDAINNMRVIDSVFASAAEGRWVEL</sequence>
<evidence type="ECO:0000259" key="4">
    <source>
        <dbReference type="Pfam" id="PF22725"/>
    </source>
</evidence>
<gene>
    <name evidence="5" type="ORF">CBP51_06050</name>
</gene>
<dbReference type="SUPFAM" id="SSF55347">
    <property type="entry name" value="Glyceraldehyde-3-phosphate dehydrogenase-like, C-terminal domain"/>
    <property type="match status" value="1"/>
</dbReference>
<dbReference type="InterPro" id="IPR050984">
    <property type="entry name" value="Gfo/Idh/MocA_domain"/>
</dbReference>
<name>A0A266Q9S4_9GAMM</name>
<evidence type="ECO:0000313" key="6">
    <source>
        <dbReference type="Proteomes" id="UP000216101"/>
    </source>
</evidence>
<dbReference type="EMBL" id="NHNI01000001">
    <property type="protein sequence ID" value="OZY86580.1"/>
    <property type="molecule type" value="Genomic_DNA"/>
</dbReference>
<comment type="similarity">
    <text evidence="1">Belongs to the Gfo/Idh/MocA family.</text>
</comment>
<dbReference type="InterPro" id="IPR055170">
    <property type="entry name" value="GFO_IDH_MocA-like_dom"/>
</dbReference>
<dbReference type="Gene3D" id="3.30.360.10">
    <property type="entry name" value="Dihydrodipicolinate Reductase, domain 2"/>
    <property type="match status" value="1"/>
</dbReference>
<dbReference type="GO" id="GO:0000166">
    <property type="term" value="F:nucleotide binding"/>
    <property type="evidence" value="ECO:0007669"/>
    <property type="project" value="InterPro"/>
</dbReference>
<dbReference type="Proteomes" id="UP000216101">
    <property type="component" value="Unassembled WGS sequence"/>
</dbReference>
<dbReference type="AlphaFoldDB" id="A0A266Q9S4"/>
<proteinExistence type="inferred from homology"/>
<evidence type="ECO:0000259" key="3">
    <source>
        <dbReference type="Pfam" id="PF01408"/>
    </source>
</evidence>
<evidence type="ECO:0000256" key="2">
    <source>
        <dbReference type="ARBA" id="ARBA00023002"/>
    </source>
</evidence>
<dbReference type="PANTHER" id="PTHR22604">
    <property type="entry name" value="OXIDOREDUCTASES"/>
    <property type="match status" value="1"/>
</dbReference>
<dbReference type="PANTHER" id="PTHR22604:SF105">
    <property type="entry name" value="TRANS-1,2-DIHYDROBENZENE-1,2-DIOL DEHYDROGENASE"/>
    <property type="match status" value="1"/>
</dbReference>
<evidence type="ECO:0000256" key="1">
    <source>
        <dbReference type="ARBA" id="ARBA00010928"/>
    </source>
</evidence>
<dbReference type="InterPro" id="IPR000683">
    <property type="entry name" value="Gfo/Idh/MocA-like_OxRdtase_N"/>
</dbReference>
<reference evidence="6" key="1">
    <citation type="submission" date="2017-05" db="EMBL/GenBank/DDBJ databases">
        <authorList>
            <person name="Barney B.M."/>
        </authorList>
    </citation>
    <scope>NUCLEOTIDE SEQUENCE [LARGE SCALE GENOMIC DNA]</scope>
    <source>
        <strain evidence="6">PSBB022</strain>
    </source>
</reference>
<protein>
    <submittedName>
        <fullName evidence="5">NAD-binding protein</fullName>
    </submittedName>
</protein>
<dbReference type="Pfam" id="PF01408">
    <property type="entry name" value="GFO_IDH_MocA"/>
    <property type="match status" value="1"/>
</dbReference>
<dbReference type="Pfam" id="PF22725">
    <property type="entry name" value="GFO_IDH_MocA_C3"/>
    <property type="match status" value="1"/>
</dbReference>
<accession>A0A266Q9S4</accession>
<dbReference type="SUPFAM" id="SSF51735">
    <property type="entry name" value="NAD(P)-binding Rossmann-fold domains"/>
    <property type="match status" value="1"/>
</dbReference>
<feature type="domain" description="Gfo/Idh/MocA-like oxidoreductase N-terminal" evidence="3">
    <location>
        <begin position="11"/>
        <end position="123"/>
    </location>
</feature>
<keyword evidence="2" id="KW-0560">Oxidoreductase</keyword>
<evidence type="ECO:0000313" key="5">
    <source>
        <dbReference type="EMBL" id="OZY86580.1"/>
    </source>
</evidence>
<dbReference type="Gene3D" id="3.40.50.720">
    <property type="entry name" value="NAD(P)-binding Rossmann-like Domain"/>
    <property type="match status" value="1"/>
</dbReference>
<keyword evidence="6" id="KW-1185">Reference proteome</keyword>
<comment type="caution">
    <text evidence="5">The sequence shown here is derived from an EMBL/GenBank/DDBJ whole genome shotgun (WGS) entry which is preliminary data.</text>
</comment>
<feature type="domain" description="GFO/IDH/MocA-like oxidoreductase" evidence="4">
    <location>
        <begin position="140"/>
        <end position="255"/>
    </location>
</feature>
<organism evidence="5 6">
    <name type="scientific">Cellvibrio mixtus</name>
    <dbReference type="NCBI Taxonomy" id="39650"/>
    <lineage>
        <taxon>Bacteria</taxon>
        <taxon>Pseudomonadati</taxon>
        <taxon>Pseudomonadota</taxon>
        <taxon>Gammaproteobacteria</taxon>
        <taxon>Cellvibrionales</taxon>
        <taxon>Cellvibrionaceae</taxon>
        <taxon>Cellvibrio</taxon>
    </lineage>
</organism>